<dbReference type="Proteomes" id="UP000615026">
    <property type="component" value="Unassembled WGS sequence"/>
</dbReference>
<dbReference type="EMBL" id="JADEXP010000175">
    <property type="protein sequence ID" value="MBE9068513.1"/>
    <property type="molecule type" value="Genomic_DNA"/>
</dbReference>
<evidence type="ECO:0000313" key="2">
    <source>
        <dbReference type="EMBL" id="MBE9068513.1"/>
    </source>
</evidence>
<accession>A0A929FB96</accession>
<dbReference type="InterPro" id="IPR018739">
    <property type="entry name" value="DUF2281"/>
</dbReference>
<sequence>MISSQLIDTLNKLPPNLQTEILHYAEYLAAKYSKLSSADGSPQKYRQAGTMKGMFTMAEDFDAPLEDLKDYM</sequence>
<dbReference type="Pfam" id="PF10047">
    <property type="entry name" value="DUF2281"/>
    <property type="match status" value="1"/>
</dbReference>
<evidence type="ECO:0000259" key="1">
    <source>
        <dbReference type="Pfam" id="PF10047"/>
    </source>
</evidence>
<gene>
    <name evidence="2" type="ORF">IQ260_17835</name>
</gene>
<proteinExistence type="predicted"/>
<evidence type="ECO:0000313" key="3">
    <source>
        <dbReference type="Proteomes" id="UP000615026"/>
    </source>
</evidence>
<feature type="domain" description="DUF2281" evidence="1">
    <location>
        <begin position="5"/>
        <end position="71"/>
    </location>
</feature>
<dbReference type="AlphaFoldDB" id="A0A929FB96"/>
<name>A0A929FB96_LEPEC</name>
<dbReference type="RefSeq" id="WP_193994458.1">
    <property type="nucleotide sequence ID" value="NZ_JADEXP010000175.1"/>
</dbReference>
<reference evidence="2" key="1">
    <citation type="submission" date="2020-10" db="EMBL/GenBank/DDBJ databases">
        <authorList>
            <person name="Castelo-Branco R."/>
            <person name="Eusebio N."/>
            <person name="Adriana R."/>
            <person name="Vieira A."/>
            <person name="Brugerolle De Fraissinette N."/>
            <person name="Rezende De Castro R."/>
            <person name="Schneider M.P."/>
            <person name="Vasconcelos V."/>
            <person name="Leao P.N."/>
        </authorList>
    </citation>
    <scope>NUCLEOTIDE SEQUENCE</scope>
    <source>
        <strain evidence="2">LEGE 11479</strain>
    </source>
</reference>
<protein>
    <submittedName>
        <fullName evidence="2">DUF2281 domain-containing protein</fullName>
    </submittedName>
</protein>
<organism evidence="2 3">
    <name type="scientific">Leptolyngbya cf. ectocarpi LEGE 11479</name>
    <dbReference type="NCBI Taxonomy" id="1828722"/>
    <lineage>
        <taxon>Bacteria</taxon>
        <taxon>Bacillati</taxon>
        <taxon>Cyanobacteriota</taxon>
        <taxon>Cyanophyceae</taxon>
        <taxon>Leptolyngbyales</taxon>
        <taxon>Leptolyngbyaceae</taxon>
        <taxon>Leptolyngbya group</taxon>
        <taxon>Leptolyngbya</taxon>
    </lineage>
</organism>
<keyword evidence="3" id="KW-1185">Reference proteome</keyword>
<comment type="caution">
    <text evidence="2">The sequence shown here is derived from an EMBL/GenBank/DDBJ whole genome shotgun (WGS) entry which is preliminary data.</text>
</comment>